<dbReference type="InterPro" id="IPR001466">
    <property type="entry name" value="Beta-lactam-related"/>
</dbReference>
<accession>A0A099L504</accession>
<feature type="chain" id="PRO_5001949611" evidence="1">
    <location>
        <begin position="24"/>
        <end position="530"/>
    </location>
</feature>
<dbReference type="Pfam" id="PF11954">
    <property type="entry name" value="DUF3471"/>
    <property type="match status" value="1"/>
</dbReference>
<evidence type="ECO:0000313" key="4">
    <source>
        <dbReference type="EMBL" id="KGJ97505.1"/>
    </source>
</evidence>
<dbReference type="Gene3D" id="2.40.128.600">
    <property type="match status" value="1"/>
</dbReference>
<evidence type="ECO:0000313" key="5">
    <source>
        <dbReference type="Proteomes" id="UP000029868"/>
    </source>
</evidence>
<feature type="domain" description="Beta-lactamase-related" evidence="2">
    <location>
        <begin position="34"/>
        <end position="375"/>
    </location>
</feature>
<dbReference type="Pfam" id="PF00144">
    <property type="entry name" value="Beta-lactamase"/>
    <property type="match status" value="1"/>
</dbReference>
<dbReference type="InterPro" id="IPR050491">
    <property type="entry name" value="AmpC-like"/>
</dbReference>
<sequence>MKLFSYTVSAMILLVSFVAPAHANSITEKNANIEQAIAKAMNTFQVPGVAIAIVKDNKVVMSKGFGIIEQGKPAKVTTDTLFGIASNTKAMTAALLANLVDEGKLTWQTKVIDIIPEFQMPDAYVTREFTIIDLLAHNSGLGLGAGDLMIWPHTSLTNADILKGLRNLPEVSSFRSEFAYDNLMYIIAGEVITRITGQPWTEVIQQRIFSPLGMNNTRATFSLIDKKNINVARAHVPLDGKLNVVGGDFLEKFSSAGSVASSVNDMSFWLLAQLNKGAYGDILDEDSADDKAPRLFSAKQSRAMWQPRTLLSVSDKATRQDKTHFAAYGLGWFMKDYHGVKLIHHSGGILGMVSKVVLVPEVDLAMVILTNQQSGYAFNAIYLQILNEYLELPEKDWVDFYHKKQQKSKAKEQKRLAKMADSVQKNSAHSLALRDYADTYVDNWYGEIDISFKNNKLHMQFANTAALKGTLEHYQHNTFIVRWHDRTLEADAFVNFNLNEDGGINYVTMKAVSRATDFSFDFHDLKLVPK</sequence>
<evidence type="ECO:0000259" key="3">
    <source>
        <dbReference type="Pfam" id="PF11954"/>
    </source>
</evidence>
<gene>
    <name evidence="4" type="ORF">GAB14E_1094</name>
</gene>
<dbReference type="EMBL" id="JQEC01000002">
    <property type="protein sequence ID" value="KGJ97505.1"/>
    <property type="molecule type" value="Genomic_DNA"/>
</dbReference>
<feature type="signal peptide" evidence="1">
    <location>
        <begin position="1"/>
        <end position="23"/>
    </location>
</feature>
<dbReference type="Proteomes" id="UP000029868">
    <property type="component" value="Unassembled WGS sequence"/>
</dbReference>
<protein>
    <submittedName>
        <fullName evidence="4">Beta-lactamase</fullName>
    </submittedName>
</protein>
<dbReference type="OrthoDB" id="119951at2"/>
<dbReference type="SUPFAM" id="SSF56601">
    <property type="entry name" value="beta-lactamase/transpeptidase-like"/>
    <property type="match status" value="1"/>
</dbReference>
<keyword evidence="1" id="KW-0732">Signal</keyword>
<name>A0A099L504_COLPS</name>
<dbReference type="PANTHER" id="PTHR46825">
    <property type="entry name" value="D-ALANYL-D-ALANINE-CARBOXYPEPTIDASE/ENDOPEPTIDASE AMPH"/>
    <property type="match status" value="1"/>
</dbReference>
<dbReference type="RefSeq" id="WP_033080376.1">
    <property type="nucleotide sequence ID" value="NZ_JQEC01000002.1"/>
</dbReference>
<proteinExistence type="predicted"/>
<feature type="domain" description="Peptidase S12 Pab87-related C-terminal" evidence="3">
    <location>
        <begin position="425"/>
        <end position="527"/>
    </location>
</feature>
<evidence type="ECO:0000256" key="1">
    <source>
        <dbReference type="SAM" id="SignalP"/>
    </source>
</evidence>
<dbReference type="AlphaFoldDB" id="A0A099L504"/>
<dbReference type="PATRIC" id="fig|28229.3.peg.250"/>
<organism evidence="4 5">
    <name type="scientific">Colwellia psychrerythraea</name>
    <name type="common">Vibrio psychroerythus</name>
    <dbReference type="NCBI Taxonomy" id="28229"/>
    <lineage>
        <taxon>Bacteria</taxon>
        <taxon>Pseudomonadati</taxon>
        <taxon>Pseudomonadota</taxon>
        <taxon>Gammaproteobacteria</taxon>
        <taxon>Alteromonadales</taxon>
        <taxon>Colwelliaceae</taxon>
        <taxon>Colwellia</taxon>
    </lineage>
</organism>
<dbReference type="PANTHER" id="PTHR46825:SF15">
    <property type="entry name" value="BETA-LACTAMASE-RELATED DOMAIN-CONTAINING PROTEIN"/>
    <property type="match status" value="1"/>
</dbReference>
<evidence type="ECO:0000259" key="2">
    <source>
        <dbReference type="Pfam" id="PF00144"/>
    </source>
</evidence>
<dbReference type="InterPro" id="IPR012338">
    <property type="entry name" value="Beta-lactam/transpept-like"/>
</dbReference>
<dbReference type="InterPro" id="IPR021860">
    <property type="entry name" value="Peptidase_S12_Pab87-rel_C"/>
</dbReference>
<comment type="caution">
    <text evidence="4">The sequence shown here is derived from an EMBL/GenBank/DDBJ whole genome shotgun (WGS) entry which is preliminary data.</text>
</comment>
<reference evidence="4 5" key="1">
    <citation type="submission" date="2014-08" db="EMBL/GenBank/DDBJ databases">
        <title>Genomic and Phenotypic Diversity of Colwellia psychrerythraea strains from Disparate Marine Basins.</title>
        <authorList>
            <person name="Techtmann S.M."/>
            <person name="Stelling S.C."/>
            <person name="Utturkar S.M."/>
            <person name="Alshibli N."/>
            <person name="Harris A."/>
            <person name="Brown S.D."/>
            <person name="Hazen T.C."/>
        </authorList>
    </citation>
    <scope>NUCLEOTIDE SEQUENCE [LARGE SCALE GENOMIC DNA]</scope>
    <source>
        <strain evidence="4 5">GAB14E</strain>
    </source>
</reference>
<dbReference type="Gene3D" id="3.40.710.10">
    <property type="entry name" value="DD-peptidase/beta-lactamase superfamily"/>
    <property type="match status" value="1"/>
</dbReference>